<feature type="transmembrane region" description="Helical" evidence="1">
    <location>
        <begin position="199"/>
        <end position="216"/>
    </location>
</feature>
<keyword evidence="1" id="KW-0472">Membrane</keyword>
<feature type="transmembrane region" description="Helical" evidence="1">
    <location>
        <begin position="144"/>
        <end position="167"/>
    </location>
</feature>
<sequence>MAFSQSAFDDLIEKINEKLKKVGELLDKMVDGVNSFAGHWYVPDAVAKPIIAAANKLVDFVNWILEKIGEFFKGVFAPVVLFLDSLDWQDKKIRGKASTASSTTAKGNLQAPKEWKGEGADAYTGAIWTQSSAAGQVSSAADSIATSLLVAAGAGLVFYGAIAAFLVQFVPAMIACSAAGVTGVGLVPAAIAAIGEGTAGWVLVTTASVALVTVLGDQAKTLAEMKGQAGDNSAFPNGHWPIGTA</sequence>
<keyword evidence="3" id="KW-1185">Reference proteome</keyword>
<evidence type="ECO:0000313" key="2">
    <source>
        <dbReference type="EMBL" id="RNG31126.1"/>
    </source>
</evidence>
<keyword evidence="1" id="KW-1133">Transmembrane helix</keyword>
<evidence type="ECO:0000313" key="3">
    <source>
        <dbReference type="Proteomes" id="UP000275401"/>
    </source>
</evidence>
<feature type="transmembrane region" description="Helical" evidence="1">
    <location>
        <begin position="174"/>
        <end position="193"/>
    </location>
</feature>
<keyword evidence="1" id="KW-0812">Transmembrane</keyword>
<accession>A0A3M8WMD4</accession>
<dbReference type="RefSeq" id="WP_123099448.1">
    <property type="nucleotide sequence ID" value="NZ_RIBZ01000115.1"/>
</dbReference>
<dbReference type="Proteomes" id="UP000275401">
    <property type="component" value="Unassembled WGS sequence"/>
</dbReference>
<evidence type="ECO:0000256" key="1">
    <source>
        <dbReference type="SAM" id="Phobius"/>
    </source>
</evidence>
<name>A0A3M8WMD4_9ACTN</name>
<protein>
    <submittedName>
        <fullName evidence="2">Uncharacterized protein</fullName>
    </submittedName>
</protein>
<comment type="caution">
    <text evidence="2">The sequence shown here is derived from an EMBL/GenBank/DDBJ whole genome shotgun (WGS) entry which is preliminary data.</text>
</comment>
<dbReference type="EMBL" id="RIBZ01000115">
    <property type="protein sequence ID" value="RNG31126.1"/>
    <property type="molecule type" value="Genomic_DNA"/>
</dbReference>
<reference evidence="2 3" key="1">
    <citation type="submission" date="2018-11" db="EMBL/GenBank/DDBJ databases">
        <title>The Potential of Streptomyces as Biocontrol Agents against the Tomato grey mould, Botrytis cinerea (Gray mold) Frontiers in Microbiology.</title>
        <authorList>
            <person name="Li D."/>
        </authorList>
    </citation>
    <scope>NUCLEOTIDE SEQUENCE [LARGE SCALE GENOMIC DNA]</scope>
    <source>
        <strain evidence="2 3">NEAU-LD23</strain>
    </source>
</reference>
<organism evidence="2 3">
    <name type="scientific">Streptomyces botrytidirepellens</name>
    <dbReference type="NCBI Taxonomy" id="2486417"/>
    <lineage>
        <taxon>Bacteria</taxon>
        <taxon>Bacillati</taxon>
        <taxon>Actinomycetota</taxon>
        <taxon>Actinomycetes</taxon>
        <taxon>Kitasatosporales</taxon>
        <taxon>Streptomycetaceae</taxon>
        <taxon>Streptomyces</taxon>
    </lineage>
</organism>
<gene>
    <name evidence="2" type="ORF">EEJ42_09005</name>
</gene>
<dbReference type="AlphaFoldDB" id="A0A3M8WMD4"/>
<proteinExistence type="predicted"/>